<accession>A0A7R9B903</accession>
<sequence>MVSPSGLEVEGRRATELIAERCDEPLAIHTREFRVQRHVKRCDEPLAIHTRYQRNGSSMAYTWMSAFGVIPSANRGANIGRYKGDVKTKQIEETYCIRLSTGPAGNNGSKPPDELSLARENKH</sequence>
<gene>
    <name evidence="2" type="ORF">TSIB3V08_LOCUS12192</name>
</gene>
<name>A0A7R9B903_TIMSH</name>
<proteinExistence type="predicted"/>
<organism evidence="2">
    <name type="scientific">Timema shepardi</name>
    <name type="common">Walking stick</name>
    <dbReference type="NCBI Taxonomy" id="629360"/>
    <lineage>
        <taxon>Eukaryota</taxon>
        <taxon>Metazoa</taxon>
        <taxon>Ecdysozoa</taxon>
        <taxon>Arthropoda</taxon>
        <taxon>Hexapoda</taxon>
        <taxon>Insecta</taxon>
        <taxon>Pterygota</taxon>
        <taxon>Neoptera</taxon>
        <taxon>Polyneoptera</taxon>
        <taxon>Phasmatodea</taxon>
        <taxon>Timematodea</taxon>
        <taxon>Timematoidea</taxon>
        <taxon>Timematidae</taxon>
        <taxon>Timema</taxon>
    </lineage>
</organism>
<dbReference type="AlphaFoldDB" id="A0A7R9B903"/>
<evidence type="ECO:0000313" key="2">
    <source>
        <dbReference type="EMBL" id="CAD7268190.1"/>
    </source>
</evidence>
<evidence type="ECO:0000256" key="1">
    <source>
        <dbReference type="SAM" id="MobiDB-lite"/>
    </source>
</evidence>
<protein>
    <submittedName>
        <fullName evidence="2">Uncharacterized protein</fullName>
    </submittedName>
</protein>
<feature type="compositionally biased region" description="Basic and acidic residues" evidence="1">
    <location>
        <begin position="111"/>
        <end position="123"/>
    </location>
</feature>
<reference evidence="2" key="1">
    <citation type="submission" date="2020-11" db="EMBL/GenBank/DDBJ databases">
        <authorList>
            <person name="Tran Van P."/>
        </authorList>
    </citation>
    <scope>NUCLEOTIDE SEQUENCE</scope>
</reference>
<dbReference type="EMBL" id="OC011998">
    <property type="protein sequence ID" value="CAD7268190.1"/>
    <property type="molecule type" value="Genomic_DNA"/>
</dbReference>
<feature type="region of interest" description="Disordered" evidence="1">
    <location>
        <begin position="100"/>
        <end position="123"/>
    </location>
</feature>